<proteinExistence type="predicted"/>
<feature type="domain" description="DUF3645" evidence="9">
    <location>
        <begin position="819"/>
        <end position="849"/>
    </location>
</feature>
<evidence type="ECO:0000256" key="5">
    <source>
        <dbReference type="ARBA" id="ARBA00022801"/>
    </source>
</evidence>
<comment type="caution">
    <text evidence="10">The sequence shown here is derived from an EMBL/GenBank/DDBJ whole genome shotgun (WGS) entry which is preliminary data.</text>
</comment>
<reference evidence="10" key="1">
    <citation type="submission" date="2023-10" db="EMBL/GenBank/DDBJ databases">
        <authorList>
            <person name="Chen Y."/>
            <person name="Shah S."/>
            <person name="Dougan E. K."/>
            <person name="Thang M."/>
            <person name="Chan C."/>
        </authorList>
    </citation>
    <scope>NUCLEOTIDE SEQUENCE [LARGE SCALE GENOMIC DNA]</scope>
</reference>
<evidence type="ECO:0000259" key="8">
    <source>
        <dbReference type="Pfam" id="PF12340"/>
    </source>
</evidence>
<keyword evidence="6" id="KW-0788">Thiol protease</keyword>
<dbReference type="InterPro" id="IPR022099">
    <property type="entry name" value="DUF3638"/>
</dbReference>
<evidence type="ECO:0000256" key="2">
    <source>
        <dbReference type="ARBA" id="ARBA00012759"/>
    </source>
</evidence>
<dbReference type="InterPro" id="IPR051346">
    <property type="entry name" value="OTU_Deubiquitinase"/>
</dbReference>
<feature type="domain" description="DUF3638" evidence="8">
    <location>
        <begin position="332"/>
        <end position="573"/>
    </location>
</feature>
<comment type="catalytic activity">
    <reaction evidence="1">
        <text>Thiol-dependent hydrolysis of ester, thioester, amide, peptide and isopeptide bonds formed by the C-terminal Gly of ubiquitin (a 76-residue protein attached to proteins as an intracellular targeting signal).</text>
        <dbReference type="EC" id="3.4.19.12"/>
    </reaction>
</comment>
<evidence type="ECO:0000256" key="7">
    <source>
        <dbReference type="SAM" id="MobiDB-lite"/>
    </source>
</evidence>
<dbReference type="SUPFAM" id="SSF52540">
    <property type="entry name" value="P-loop containing nucleoside triphosphate hydrolases"/>
    <property type="match status" value="1"/>
</dbReference>
<feature type="non-terminal residue" evidence="10">
    <location>
        <position position="1"/>
    </location>
</feature>
<keyword evidence="4" id="KW-0833">Ubl conjugation pathway</keyword>
<dbReference type="PANTHER" id="PTHR13367">
    <property type="entry name" value="UBIQUITIN THIOESTERASE"/>
    <property type="match status" value="1"/>
</dbReference>
<keyword evidence="3" id="KW-0645">Protease</keyword>
<feature type="region of interest" description="Disordered" evidence="7">
    <location>
        <begin position="1199"/>
        <end position="1223"/>
    </location>
</feature>
<dbReference type="Pfam" id="PF12340">
    <property type="entry name" value="DUF3638"/>
    <property type="match status" value="1"/>
</dbReference>
<sequence>ETTLRVVSSAIPRRLYSMIEIDQELEALASQPLGVLAESLEFTGPEVQRAKEPWQVPFYPPDLKGVLDEDGNDYLDRLGKDVDELKKTREERRTTKQPICQKKNLLSHDLHGLLDREPQQSVVEGGKAAGHSLKAMASLKEALLQKLDAEREQMDAAWVTLKTEFGLQYSTVPPRALLSALFSDRCTQDLKRLTKSDKKAASLAACMGLLMARTCRIAQLEMCVTLTQGLHVSFSDWLVRALLLAHAQNTCNSAVTEVLHTSKEGKQLIALVDSRLEGEEKTDPNGEKGELAAVLNDLLRAASNIFNMMQVKRWHGPENSDGTGCFECDIRCLLVEFCTGFLLRQRQYCISRDLAECAKKTQSVVQQMIMGAGKSTVIGPLLALMLANGETLVMVICPEALLAMSRDCLTAILGSVLGRRVYQFYWLRQILSDGNIAEVESKVIGIRRKMERAAHDQGCFITTPGYVKTFFLQYVHAMVDAAKVDQALTLPAAELKKQRWGNIGQVLDWYRTRERIADEMARVLQFWRDRCTVVIDEVDLVLHPLKSELNFPIGSMEPLQPTPERYTMPVFLLEAPICAASEKTPAEALKHGPEAKEAFDEVKEAIGRGIAEFSVQRKPLVIMSKDWYHQELKGPMGKWALVFLQQCLRSEWQTLVGNSEKADIEKLLSGEAAAAGPLPRMTLASAATRGTQRLSLSAGLLPLEPLKEDQEDSAESINEREKERQMRAQSLWAKWWGAHRGVVLHYIGAAGSAKDQSDACELVKRWGLSEHKVQVLNKCREWIRALLVHCLSKRSRIDYGLLIPIGAPTAQVLRTPQASRQLMAVPFVGKDVPSKAAEFASPDVAIGLTYLAYEYEGLRRFMFYILVYILKDSMNKETGPFDMRPSWTLFDEWVVQAKVKRPAAEVLPLDLFAPGDEDQLDQLQELMQDEPAVRSHFLLRHVFQKLCYIGENGAVKQIAGTEAMMTRLSSSSMDLGGEMIFNVRIGFTGTPNEVLPQAFAIDGKRCKYELMSDAEIVCTLTSKECVEVQVVGPGHPAREMGEGKHVVWSVDSLLGYIATQALAQKWTALIDTGALITGQDNLGVAKILMERGLRESGFKGVVYLDTENEKRLFMADGREGVPFATCGLKPGERFTFFDQVHCTGMDIPQVPNAIGVATLGKGMTLRDHAQAAWRMRKFGEGQKIVLLVIPEVMKQVDNLKRRQEPNAPAEDERGTDDGGSVPKVLDQQTLLNDIMAWEALSLQQLRDCWRRGAMADMLRSRQPPKYQAGDKVKVQG</sequence>
<keyword evidence="5" id="KW-0378">Hydrolase</keyword>
<evidence type="ECO:0000313" key="10">
    <source>
        <dbReference type="EMBL" id="CAK0898464.1"/>
    </source>
</evidence>
<evidence type="ECO:0000256" key="3">
    <source>
        <dbReference type="ARBA" id="ARBA00022670"/>
    </source>
</evidence>
<dbReference type="InterPro" id="IPR022105">
    <property type="entry name" value="DUF3645"/>
</dbReference>
<dbReference type="PANTHER" id="PTHR13367:SF28">
    <property type="entry name" value="UBIQUITIN THIOESTERASE ZRANB1"/>
    <property type="match status" value="1"/>
</dbReference>
<name>A0ABN9XJ96_9DINO</name>
<evidence type="ECO:0000313" key="11">
    <source>
        <dbReference type="Proteomes" id="UP001189429"/>
    </source>
</evidence>
<evidence type="ECO:0000256" key="1">
    <source>
        <dbReference type="ARBA" id="ARBA00000707"/>
    </source>
</evidence>
<organism evidence="10 11">
    <name type="scientific">Prorocentrum cordatum</name>
    <dbReference type="NCBI Taxonomy" id="2364126"/>
    <lineage>
        <taxon>Eukaryota</taxon>
        <taxon>Sar</taxon>
        <taxon>Alveolata</taxon>
        <taxon>Dinophyceae</taxon>
        <taxon>Prorocentrales</taxon>
        <taxon>Prorocentraceae</taxon>
        <taxon>Prorocentrum</taxon>
    </lineage>
</organism>
<dbReference type="EC" id="3.4.19.12" evidence="2"/>
<dbReference type="Proteomes" id="UP001189429">
    <property type="component" value="Unassembled WGS sequence"/>
</dbReference>
<accession>A0ABN9XJ96</accession>
<dbReference type="Pfam" id="PF12359">
    <property type="entry name" value="DUF3645"/>
    <property type="match status" value="1"/>
</dbReference>
<dbReference type="InterPro" id="IPR027417">
    <property type="entry name" value="P-loop_NTPase"/>
</dbReference>
<evidence type="ECO:0000256" key="6">
    <source>
        <dbReference type="ARBA" id="ARBA00022807"/>
    </source>
</evidence>
<dbReference type="EMBL" id="CAUYUJ010020477">
    <property type="protein sequence ID" value="CAK0898464.1"/>
    <property type="molecule type" value="Genomic_DNA"/>
</dbReference>
<protein>
    <recommendedName>
        <fullName evidence="2">ubiquitinyl hydrolase 1</fullName>
        <ecNumber evidence="2">3.4.19.12</ecNumber>
    </recommendedName>
</protein>
<evidence type="ECO:0000259" key="9">
    <source>
        <dbReference type="Pfam" id="PF12359"/>
    </source>
</evidence>
<gene>
    <name evidence="10" type="ORF">PCOR1329_LOCUS76306</name>
</gene>
<feature type="compositionally biased region" description="Basic and acidic residues" evidence="7">
    <location>
        <begin position="1199"/>
        <end position="1216"/>
    </location>
</feature>
<evidence type="ECO:0000256" key="4">
    <source>
        <dbReference type="ARBA" id="ARBA00022786"/>
    </source>
</evidence>
<keyword evidence="11" id="KW-1185">Reference proteome</keyword>